<reference evidence="3 4" key="1">
    <citation type="submission" date="2024-07" db="EMBL/GenBank/DDBJ databases">
        <title>Section-level genome sequencing and comparative genomics of Aspergillus sections Usti and Cavernicolus.</title>
        <authorList>
            <consortium name="Lawrence Berkeley National Laboratory"/>
            <person name="Nybo J.L."/>
            <person name="Vesth T.C."/>
            <person name="Theobald S."/>
            <person name="Frisvad J.C."/>
            <person name="Larsen T.O."/>
            <person name="Kjaerboelling I."/>
            <person name="Rothschild-Mancinelli K."/>
            <person name="Lyhne E.K."/>
            <person name="Kogle M.E."/>
            <person name="Barry K."/>
            <person name="Clum A."/>
            <person name="Na H."/>
            <person name="Ledsgaard L."/>
            <person name="Lin J."/>
            <person name="Lipzen A."/>
            <person name="Kuo A."/>
            <person name="Riley R."/>
            <person name="Mondo S."/>
            <person name="Labutti K."/>
            <person name="Haridas S."/>
            <person name="Pangalinan J."/>
            <person name="Salamov A.A."/>
            <person name="Simmons B.A."/>
            <person name="Magnuson J.K."/>
            <person name="Chen J."/>
            <person name="Drula E."/>
            <person name="Henrissat B."/>
            <person name="Wiebenga A."/>
            <person name="Lubbers R.J."/>
            <person name="Gomes A.C."/>
            <person name="Makela M.R."/>
            <person name="Stajich J."/>
            <person name="Grigoriev I.V."/>
            <person name="Mortensen U.H."/>
            <person name="De Vries R.P."/>
            <person name="Baker S.E."/>
            <person name="Andersen M.R."/>
        </authorList>
    </citation>
    <scope>NUCLEOTIDE SEQUENCE [LARGE SCALE GENOMIC DNA]</scope>
    <source>
        <strain evidence="3 4">CBS 588.65</strain>
    </source>
</reference>
<dbReference type="InterPro" id="IPR050987">
    <property type="entry name" value="AtrR-like"/>
</dbReference>
<protein>
    <recommendedName>
        <fullName evidence="2">Xylanolytic transcriptional activator regulatory domain-containing protein</fullName>
    </recommendedName>
</protein>
<dbReference type="InterPro" id="IPR007219">
    <property type="entry name" value="XnlR_reg_dom"/>
</dbReference>
<evidence type="ECO:0000259" key="2">
    <source>
        <dbReference type="Pfam" id="PF04082"/>
    </source>
</evidence>
<dbReference type="PANTHER" id="PTHR46910">
    <property type="entry name" value="TRANSCRIPTION FACTOR PDR1"/>
    <property type="match status" value="1"/>
</dbReference>
<accession>A0ABR4GWA8</accession>
<evidence type="ECO:0000256" key="1">
    <source>
        <dbReference type="ARBA" id="ARBA00023242"/>
    </source>
</evidence>
<comment type="caution">
    <text evidence="3">The sequence shown here is derived from an EMBL/GenBank/DDBJ whole genome shotgun (WGS) entry which is preliminary data.</text>
</comment>
<feature type="domain" description="Xylanolytic transcriptional activator regulatory" evidence="2">
    <location>
        <begin position="12"/>
        <end position="190"/>
    </location>
</feature>
<dbReference type="CDD" id="cd12148">
    <property type="entry name" value="fungal_TF_MHR"/>
    <property type="match status" value="1"/>
</dbReference>
<dbReference type="PANTHER" id="PTHR46910:SF18">
    <property type="entry name" value="ZN(II)2CYS6 TRANSCRIPTION FACTOR (EUROFUNG)"/>
    <property type="match status" value="1"/>
</dbReference>
<organism evidence="3 4">
    <name type="scientific">Aspergillus granulosus</name>
    <dbReference type="NCBI Taxonomy" id="176169"/>
    <lineage>
        <taxon>Eukaryota</taxon>
        <taxon>Fungi</taxon>
        <taxon>Dikarya</taxon>
        <taxon>Ascomycota</taxon>
        <taxon>Pezizomycotina</taxon>
        <taxon>Eurotiomycetes</taxon>
        <taxon>Eurotiomycetidae</taxon>
        <taxon>Eurotiales</taxon>
        <taxon>Aspergillaceae</taxon>
        <taxon>Aspergillus</taxon>
        <taxon>Aspergillus subgen. Nidulantes</taxon>
    </lineage>
</organism>
<keyword evidence="1" id="KW-0539">Nucleus</keyword>
<evidence type="ECO:0000313" key="3">
    <source>
        <dbReference type="EMBL" id="KAL2803116.1"/>
    </source>
</evidence>
<gene>
    <name evidence="3" type="ORF">BJX63DRAFT_437224</name>
</gene>
<dbReference type="Pfam" id="PF04082">
    <property type="entry name" value="Fungal_trans"/>
    <property type="match status" value="1"/>
</dbReference>
<name>A0ABR4GWA8_9EURO</name>
<keyword evidence="4" id="KW-1185">Reference proteome</keyword>
<sequence>MLANRRTITLLLDVYLDSIHPNFPLFCERELWVGWRDGSFPQGDSDFMSLMCLCALSAQHVGDGALFNDNIDAPERTNLREAYVAEATRLVPFDFEKSDLNLVRSYAFLALLGAQTGNNAMLHKYLGLCHGISAQLNLQDESRWLPTITACEAEVRRRLWWSIYRLEVHTACVLGSMVRVSETRCGVGYPTGAHHPAFIPGRNGQFEDWFDGWNTTTDLYRVLEHAISDLRAKHRPGHSILGRMDSPDPATIMTRLSQIQEHLLPQFVTPASRSDDSGRNRCGFQAPNIICTIHLARLLSCMSSDDNPLLACKVASDLINSIMGIPLEYIRATGSPLIQQLAGVGHILIGIGKKHQLPQEHYTQITQVIHSILSLLELLAAQSIVASSTRDRLRNLLSELEEVYAVTSNEVEIDALDAGQIIHLLQEVEDHDLGHAVFPSELLTDFTWLYPAYP</sequence>
<dbReference type="Proteomes" id="UP001610334">
    <property type="component" value="Unassembled WGS sequence"/>
</dbReference>
<dbReference type="EMBL" id="JBFXLT010000150">
    <property type="protein sequence ID" value="KAL2803116.1"/>
    <property type="molecule type" value="Genomic_DNA"/>
</dbReference>
<evidence type="ECO:0000313" key="4">
    <source>
        <dbReference type="Proteomes" id="UP001610334"/>
    </source>
</evidence>
<proteinExistence type="predicted"/>